<dbReference type="PANTHER" id="PTHR42986">
    <property type="entry name" value="BENZALDEHYDE DEHYDROGENASE YFMT"/>
    <property type="match status" value="1"/>
</dbReference>
<dbReference type="Gene3D" id="3.40.605.10">
    <property type="entry name" value="Aldehyde Dehydrogenase, Chain A, domain 1"/>
    <property type="match status" value="1"/>
</dbReference>
<protein>
    <submittedName>
        <fullName evidence="7">Benzaldehyde dehydrogenase</fullName>
    </submittedName>
</protein>
<dbReference type="InterPro" id="IPR015590">
    <property type="entry name" value="Aldehyde_DH_dom"/>
</dbReference>
<dbReference type="OrthoDB" id="9812625at2"/>
<keyword evidence="2 5" id="KW-0560">Oxidoreductase</keyword>
<evidence type="ECO:0000256" key="3">
    <source>
        <dbReference type="ARBA" id="ARBA00023027"/>
    </source>
</evidence>
<dbReference type="InterPro" id="IPR016163">
    <property type="entry name" value="Ald_DH_C"/>
</dbReference>
<reference evidence="7 8" key="1">
    <citation type="submission" date="2016-10" db="EMBL/GenBank/DDBJ databases">
        <title>Comparative genome analysis of multiple Pseudomonas spp. focuses on biocontrol and plant growth promoting traits.</title>
        <authorList>
            <person name="Tao X.-Y."/>
            <person name="Taylor C.G."/>
        </authorList>
    </citation>
    <scope>NUCLEOTIDE SEQUENCE [LARGE SCALE GENOMIC DNA]</scope>
    <source>
        <strain evidence="7 8">37A10</strain>
    </source>
</reference>
<accession>A0A423K037</accession>
<dbReference type="CDD" id="cd07152">
    <property type="entry name" value="ALDH_BenzADH"/>
    <property type="match status" value="1"/>
</dbReference>
<keyword evidence="3" id="KW-0520">NAD</keyword>
<feature type="domain" description="Aldehyde dehydrogenase" evidence="6">
    <location>
        <begin position="21"/>
        <end position="478"/>
    </location>
</feature>
<name>A0A423K037_9PSED</name>
<sequence length="489" mass="51666">MSNQRLAPSALWAGKIYSEGWVEPGLGTEAVLEKATGAELGRIGFASASDVAAAAASAKTAQISWAALPAPQRGDVIRRFSQLVLEHGDEIAEMIVRETGSIRPKGQWEVHMTAREVLEAAALASQPGGVLTASAEVGRQSVARRIPIGVVGIITPWNSPFLLASRAVAPALTMGNAVILKPDPQSPICGGVFFAQLLEEAGLPKGLFHVLPGGAETGDALVREPLVNMISFTGSTKVGRQIGGIAGEMLKRVSLELGGNNPYIVLDDADIEAATSAGAWGSFFHQGQICLTTGRHLVHERIVDRYVESLAARAKKLVVGDPATGDVHLGPIVNERQAAGVDRIVAASLAKGARLVAGGSRDGLFYQPTVIRDVVPGMSLFDEEIFGPVAAITTFSNDEQAIALANQTDYGLSAAIVTPDLARAQRMADRLHSGIIHINDQTVLHEVYGPIGGVGVSGNGFNHSTLTNADQFTEWQWVTTRMEVPPYPY</sequence>
<dbReference type="InterPro" id="IPR016162">
    <property type="entry name" value="Ald_DH_N"/>
</dbReference>
<dbReference type="RefSeq" id="WP_123512828.1">
    <property type="nucleotide sequence ID" value="NZ_MOBQ01000024.1"/>
</dbReference>
<dbReference type="InterPro" id="IPR029510">
    <property type="entry name" value="Ald_DH_CS_GLU"/>
</dbReference>
<dbReference type="EMBL" id="MOBQ01000024">
    <property type="protein sequence ID" value="RON43592.1"/>
    <property type="molecule type" value="Genomic_DNA"/>
</dbReference>
<evidence type="ECO:0000313" key="8">
    <source>
        <dbReference type="Proteomes" id="UP000285349"/>
    </source>
</evidence>
<dbReference type="GO" id="GO:0016620">
    <property type="term" value="F:oxidoreductase activity, acting on the aldehyde or oxo group of donors, NAD or NADP as acceptor"/>
    <property type="evidence" value="ECO:0007669"/>
    <property type="project" value="InterPro"/>
</dbReference>
<dbReference type="FunFam" id="3.40.309.10:FF:000009">
    <property type="entry name" value="Aldehyde dehydrogenase A"/>
    <property type="match status" value="1"/>
</dbReference>
<feature type="active site" evidence="4">
    <location>
        <position position="256"/>
    </location>
</feature>
<comment type="caution">
    <text evidence="7">The sequence shown here is derived from an EMBL/GenBank/DDBJ whole genome shotgun (WGS) entry which is preliminary data.</text>
</comment>
<gene>
    <name evidence="7" type="ORF">BK666_21240</name>
</gene>
<organism evidence="7 8">
    <name type="scientific">Pseudomonas frederiksbergensis</name>
    <dbReference type="NCBI Taxonomy" id="104087"/>
    <lineage>
        <taxon>Bacteria</taxon>
        <taxon>Pseudomonadati</taxon>
        <taxon>Pseudomonadota</taxon>
        <taxon>Gammaproteobacteria</taxon>
        <taxon>Pseudomonadales</taxon>
        <taxon>Pseudomonadaceae</taxon>
        <taxon>Pseudomonas</taxon>
    </lineage>
</organism>
<dbReference type="Gene3D" id="3.40.309.10">
    <property type="entry name" value="Aldehyde Dehydrogenase, Chain A, domain 2"/>
    <property type="match status" value="1"/>
</dbReference>
<evidence type="ECO:0000259" key="6">
    <source>
        <dbReference type="Pfam" id="PF00171"/>
    </source>
</evidence>
<proteinExistence type="inferred from homology"/>
<dbReference type="SUPFAM" id="SSF53720">
    <property type="entry name" value="ALDH-like"/>
    <property type="match status" value="1"/>
</dbReference>
<dbReference type="AlphaFoldDB" id="A0A423K037"/>
<evidence type="ECO:0000256" key="1">
    <source>
        <dbReference type="ARBA" id="ARBA00009986"/>
    </source>
</evidence>
<dbReference type="Proteomes" id="UP000285349">
    <property type="component" value="Unassembled WGS sequence"/>
</dbReference>
<evidence type="ECO:0000256" key="4">
    <source>
        <dbReference type="PROSITE-ProRule" id="PRU10007"/>
    </source>
</evidence>
<dbReference type="Pfam" id="PF00171">
    <property type="entry name" value="Aldedh"/>
    <property type="match status" value="1"/>
</dbReference>
<comment type="similarity">
    <text evidence="1 5">Belongs to the aldehyde dehydrogenase family.</text>
</comment>
<dbReference type="PANTHER" id="PTHR42986:SF1">
    <property type="entry name" value="BENZALDEHYDE DEHYDROGENASE YFMT"/>
    <property type="match status" value="1"/>
</dbReference>
<evidence type="ECO:0000256" key="2">
    <source>
        <dbReference type="ARBA" id="ARBA00023002"/>
    </source>
</evidence>
<evidence type="ECO:0000313" key="7">
    <source>
        <dbReference type="EMBL" id="RON43592.1"/>
    </source>
</evidence>
<dbReference type="InterPro" id="IPR016161">
    <property type="entry name" value="Ald_DH/histidinol_DH"/>
</dbReference>
<evidence type="ECO:0000256" key="5">
    <source>
        <dbReference type="RuleBase" id="RU003345"/>
    </source>
</evidence>
<dbReference type="PROSITE" id="PS00687">
    <property type="entry name" value="ALDEHYDE_DEHYDR_GLU"/>
    <property type="match status" value="1"/>
</dbReference>